<keyword evidence="3" id="KW-1185">Reference proteome</keyword>
<name>A0AAF0FW68_9EURY</name>
<dbReference type="GeneID" id="79949411"/>
<gene>
    <name evidence="2" type="ORF">L1994_03400</name>
</gene>
<dbReference type="InterPro" id="IPR004919">
    <property type="entry name" value="GmrSD_N"/>
</dbReference>
<proteinExistence type="predicted"/>
<dbReference type="Proteomes" id="UP001218895">
    <property type="component" value="Chromosome"/>
</dbReference>
<protein>
    <submittedName>
        <fullName evidence="2">DUF262 domain-containing protein</fullName>
    </submittedName>
</protein>
<evidence type="ECO:0000313" key="3">
    <source>
        <dbReference type="Proteomes" id="UP001218895"/>
    </source>
</evidence>
<dbReference type="PANTHER" id="PTHR37292:SF2">
    <property type="entry name" value="DUF262 DOMAIN-CONTAINING PROTEIN"/>
    <property type="match status" value="1"/>
</dbReference>
<dbReference type="Pfam" id="PF03235">
    <property type="entry name" value="GmrSD_N"/>
    <property type="match status" value="1"/>
</dbReference>
<sequence length="602" mass="70248">MDNISFLFYWDIIMNEDRTIFKKVDMDLSSLLTYIEIGDIGLPDIQRPFVWSASKVRDLFDSMYRGFPIGYLLFWNNPSRTDVRQIGTEGKQHKIPNLLIIDGQQRLTSLYSVFRGQPVKDENYQEKIIEIAFRPTDGKFSVSDAATKKDTEFIDDISKIWSDGKSSYTIVKDFLNKIKEKREISDEEEDKISHNLDRLFDLQKYPFTALEIASTVDEAQVADIFVRINSEGVKLNQSDFILTLLSVFGEDLRKELETFCYESRFPVKPGGKPSPYNHFITPSPDQLLRVSVALAFKRGKLQSVYQILRGKDHTTGKYSEEKRNEQFEKLRISQKSVLDLTNWHQFFSALQGAGFKSGNLISSENALLFAYAFYLIGKNQFKLAQYELDRLISRWFYTITLSGRYSSSPESMMDSDLNLIKDLQTEEEFKSVLENAINNTLTPDFWTISLPNELITSSVRNPVIYAFYASQIKQNSTALFSNKYISNLLDPSIKAKKKFMDRHHLFPKAYLMREGIEDFKLINQVANFSFVEWPDNIRISDTPPQEYLLKIKEEKKFTEEQWRLMHINHALPDNWENMEYTEFLERRRLLMTDIIKQGFESL</sequence>
<accession>A0AAF0FW68</accession>
<dbReference type="EMBL" id="CP091092">
    <property type="protein sequence ID" value="WFN37448.1"/>
    <property type="molecule type" value="Genomic_DNA"/>
</dbReference>
<dbReference type="KEGG" id="manq:L1994_03400"/>
<dbReference type="PANTHER" id="PTHR37292">
    <property type="entry name" value="VNG6097C"/>
    <property type="match status" value="1"/>
</dbReference>
<evidence type="ECO:0000313" key="2">
    <source>
        <dbReference type="EMBL" id="WFN37448.1"/>
    </source>
</evidence>
<organism evidence="2 3">
    <name type="scientific">Methanomicrobium antiquum</name>
    <dbReference type="NCBI Taxonomy" id="487686"/>
    <lineage>
        <taxon>Archaea</taxon>
        <taxon>Methanobacteriati</taxon>
        <taxon>Methanobacteriota</taxon>
        <taxon>Stenosarchaea group</taxon>
        <taxon>Methanomicrobia</taxon>
        <taxon>Methanomicrobiales</taxon>
        <taxon>Methanomicrobiaceae</taxon>
        <taxon>Methanomicrobium</taxon>
    </lineage>
</organism>
<evidence type="ECO:0000259" key="1">
    <source>
        <dbReference type="Pfam" id="PF03235"/>
    </source>
</evidence>
<dbReference type="RefSeq" id="WP_278100289.1">
    <property type="nucleotide sequence ID" value="NZ_CP091092.1"/>
</dbReference>
<reference evidence="2" key="1">
    <citation type="submission" date="2022-01" db="EMBL/GenBank/DDBJ databases">
        <title>Complete genome of Methanomicrobium antiquum DSM 21220.</title>
        <authorList>
            <person name="Chen S.-C."/>
            <person name="You Y.-T."/>
            <person name="Zhou Y.-Z."/>
            <person name="Lai M.-C."/>
        </authorList>
    </citation>
    <scope>NUCLEOTIDE SEQUENCE</scope>
    <source>
        <strain evidence="2">DSM 21220</strain>
    </source>
</reference>
<feature type="domain" description="GmrSD restriction endonucleases N-terminal" evidence="1">
    <location>
        <begin position="29"/>
        <end position="244"/>
    </location>
</feature>
<dbReference type="AlphaFoldDB" id="A0AAF0FW68"/>